<accession>A0A2Z2KIB3</accession>
<feature type="signal peptide" evidence="2">
    <location>
        <begin position="1"/>
        <end position="21"/>
    </location>
</feature>
<sequence length="306" mass="33372">MKKWTIALLGAMLTVSITACGNDNAANGNANATADPAVTAAAPASTPATTEEAAPEAATGTPTVDELIQKTTEASQKLNSFELEMSMVQNIAMTQGETKNEQKVDMKTTSQFTKEPMQMHQEVVMTMPGQEGEQKIEQYITKGGVYSLTNGQWAKLPESMTDSLITTMEQSASPEKQMEQFKAISKDTKVTEDGDNYVLTADVSGDQVKELAKNYMGQSDPSMSAMMDQMNIDSMTLTYAVNKETYLPTRTDVNMVMDMKTEGQSVNLDMKMESTISKHNEIKEIKVPEEALKAKEMEIPSAPATN</sequence>
<dbReference type="Proteomes" id="UP000249890">
    <property type="component" value="Chromosome"/>
</dbReference>
<dbReference type="KEGG" id="pdh:B9T62_37675"/>
<proteinExistence type="predicted"/>
<dbReference type="EMBL" id="CP021780">
    <property type="protein sequence ID" value="ASA25944.1"/>
    <property type="molecule type" value="Genomic_DNA"/>
</dbReference>
<dbReference type="OrthoDB" id="1957331at2"/>
<evidence type="ECO:0000256" key="2">
    <source>
        <dbReference type="SAM" id="SignalP"/>
    </source>
</evidence>
<dbReference type="AlphaFoldDB" id="A0A2Z2KIB3"/>
<reference evidence="3 4" key="1">
    <citation type="submission" date="2017-06" db="EMBL/GenBank/DDBJ databases">
        <title>Complete genome sequence of Paenibacillus donghaensis KCTC 13049T isolated from East Sea sediment, South Korea.</title>
        <authorList>
            <person name="Jung B.K."/>
            <person name="Hong S.-J."/>
            <person name="Shin J.-H."/>
        </authorList>
    </citation>
    <scope>NUCLEOTIDE SEQUENCE [LARGE SCALE GENOMIC DNA]</scope>
    <source>
        <strain evidence="3 4">KCTC 13049</strain>
    </source>
</reference>
<evidence type="ECO:0000256" key="1">
    <source>
        <dbReference type="SAM" id="MobiDB-lite"/>
    </source>
</evidence>
<protein>
    <recommendedName>
        <fullName evidence="5">DUF4412 domain-containing protein</fullName>
    </recommendedName>
</protein>
<name>A0A2Z2KIB3_9BACL</name>
<gene>
    <name evidence="3" type="ORF">B9T62_37675</name>
</gene>
<evidence type="ECO:0000313" key="3">
    <source>
        <dbReference type="EMBL" id="ASA25944.1"/>
    </source>
</evidence>
<dbReference type="RefSeq" id="WP_087919903.1">
    <property type="nucleotide sequence ID" value="NZ_CP021780.1"/>
</dbReference>
<keyword evidence="2" id="KW-0732">Signal</keyword>
<organism evidence="3 4">
    <name type="scientific">Paenibacillus donghaensis</name>
    <dbReference type="NCBI Taxonomy" id="414771"/>
    <lineage>
        <taxon>Bacteria</taxon>
        <taxon>Bacillati</taxon>
        <taxon>Bacillota</taxon>
        <taxon>Bacilli</taxon>
        <taxon>Bacillales</taxon>
        <taxon>Paenibacillaceae</taxon>
        <taxon>Paenibacillus</taxon>
    </lineage>
</organism>
<feature type="chain" id="PRO_5038729202" description="DUF4412 domain-containing protein" evidence="2">
    <location>
        <begin position="22"/>
        <end position="306"/>
    </location>
</feature>
<dbReference type="Pfam" id="PF20316">
    <property type="entry name" value="DUF6612"/>
    <property type="match status" value="1"/>
</dbReference>
<keyword evidence="4" id="KW-1185">Reference proteome</keyword>
<evidence type="ECO:0008006" key="5">
    <source>
        <dbReference type="Google" id="ProtNLM"/>
    </source>
</evidence>
<dbReference type="InterPro" id="IPR046720">
    <property type="entry name" value="DUF6612"/>
</dbReference>
<feature type="region of interest" description="Disordered" evidence="1">
    <location>
        <begin position="38"/>
        <end position="62"/>
    </location>
</feature>
<evidence type="ECO:0000313" key="4">
    <source>
        <dbReference type="Proteomes" id="UP000249890"/>
    </source>
</evidence>
<dbReference type="PROSITE" id="PS51257">
    <property type="entry name" value="PROKAR_LIPOPROTEIN"/>
    <property type="match status" value="1"/>
</dbReference>